<dbReference type="Pfam" id="PF00069">
    <property type="entry name" value="Pkinase"/>
    <property type="match status" value="1"/>
</dbReference>
<dbReference type="GO" id="GO:0004672">
    <property type="term" value="F:protein kinase activity"/>
    <property type="evidence" value="ECO:0007669"/>
    <property type="project" value="InterPro"/>
</dbReference>
<dbReference type="OrthoDB" id="4062651at2759"/>
<keyword evidence="1" id="KW-0472">Membrane</keyword>
<dbReference type="InterPro" id="IPR000719">
    <property type="entry name" value="Prot_kinase_dom"/>
</dbReference>
<feature type="domain" description="Protein kinase" evidence="2">
    <location>
        <begin position="68"/>
        <end position="353"/>
    </location>
</feature>
<name>A0A1S2YWP6_CICAR</name>
<keyword evidence="3" id="KW-1185">Reference proteome</keyword>
<gene>
    <name evidence="4" type="primary">LOC101503682</name>
</gene>
<sequence length="353" mass="39985">MLILVLGLISATLLVIIALYVFLYLKKPSKHEIKDIESSEQKQEEVVQKEDLIIFQGGEDLTICDILDAPGEVIGKSNYGTLYKALLQRSNKVRLLRFLRPVCTTRGEELDEMILFLGRIMHPNLVPLLGFYTGPRGEKLLVHPFYRHGNLTQFIRDGNGENYKWSNIHRISIGIAKGLEHLHTGHDKPIIHGNLKSKNILLDTSYQPYISDSGLHLLLNPTAGQEMLEISASQGYKAPELIKMKDASEETDIYSLGVILLELLSGKEPINEHPTPDEDFYLPNFMRNAVLGHRISDLYHPAILLRKSCDDEIQVTEECVLKFFQLAMACCSPSPSIRPNIKQVLRKLQEIIH</sequence>
<dbReference type="PROSITE" id="PS50011">
    <property type="entry name" value="PROTEIN_KINASE_DOM"/>
    <property type="match status" value="1"/>
</dbReference>
<accession>A0A1S2YWP6</accession>
<dbReference type="PaxDb" id="3827-XP_004511130.1"/>
<dbReference type="SUPFAM" id="SSF56112">
    <property type="entry name" value="Protein kinase-like (PK-like)"/>
    <property type="match status" value="1"/>
</dbReference>
<reference evidence="3" key="1">
    <citation type="journal article" date="2013" name="Nat. Biotechnol.">
        <title>Draft genome sequence of chickpea (Cicer arietinum) provides a resource for trait improvement.</title>
        <authorList>
            <person name="Varshney R.K."/>
            <person name="Song C."/>
            <person name="Saxena R.K."/>
            <person name="Azam S."/>
            <person name="Yu S."/>
            <person name="Sharpe A.G."/>
            <person name="Cannon S."/>
            <person name="Baek J."/>
            <person name="Rosen B.D."/>
            <person name="Tar'an B."/>
            <person name="Millan T."/>
            <person name="Zhang X."/>
            <person name="Ramsay L.D."/>
            <person name="Iwata A."/>
            <person name="Wang Y."/>
            <person name="Nelson W."/>
            <person name="Farmer A.D."/>
            <person name="Gaur P.M."/>
            <person name="Soderlund C."/>
            <person name="Penmetsa R.V."/>
            <person name="Xu C."/>
            <person name="Bharti A.K."/>
            <person name="He W."/>
            <person name="Winter P."/>
            <person name="Zhao S."/>
            <person name="Hane J.K."/>
            <person name="Carrasquilla-Garcia N."/>
            <person name="Condie J.A."/>
            <person name="Upadhyaya H.D."/>
            <person name="Luo M.C."/>
            <person name="Thudi M."/>
            <person name="Gowda C.L."/>
            <person name="Singh N.P."/>
            <person name="Lichtenzveig J."/>
            <person name="Gali K.K."/>
            <person name="Rubio J."/>
            <person name="Nadarajan N."/>
            <person name="Dolezel J."/>
            <person name="Bansal K.C."/>
            <person name="Xu X."/>
            <person name="Edwards D."/>
            <person name="Zhang G."/>
            <person name="Kahl G."/>
            <person name="Gil J."/>
            <person name="Singh K.B."/>
            <person name="Datta S.K."/>
            <person name="Jackson S.A."/>
            <person name="Wang J."/>
            <person name="Cook D.R."/>
        </authorList>
    </citation>
    <scope>NUCLEOTIDE SEQUENCE [LARGE SCALE GENOMIC DNA]</scope>
    <source>
        <strain evidence="3">cv. CDC Frontier</strain>
    </source>
</reference>
<keyword evidence="1" id="KW-1133">Transmembrane helix</keyword>
<dbReference type="GeneID" id="101503682"/>
<dbReference type="Gene3D" id="3.30.200.20">
    <property type="entry name" value="Phosphorylase Kinase, domain 1"/>
    <property type="match status" value="1"/>
</dbReference>
<dbReference type="InterPro" id="IPR011009">
    <property type="entry name" value="Kinase-like_dom_sf"/>
</dbReference>
<dbReference type="KEGG" id="cam:101503682"/>
<evidence type="ECO:0000313" key="3">
    <source>
        <dbReference type="Proteomes" id="UP000087171"/>
    </source>
</evidence>
<dbReference type="eggNOG" id="KOG1187">
    <property type="taxonomic scope" value="Eukaryota"/>
</dbReference>
<dbReference type="PANTHER" id="PTHR48008">
    <property type="entry name" value="LEUCINE-RICH REPEAT RECEPTOR-LIKE PROTEIN KINASE IMK3-RELATED"/>
    <property type="match status" value="1"/>
</dbReference>
<reference evidence="4" key="2">
    <citation type="submission" date="2025-08" db="UniProtKB">
        <authorList>
            <consortium name="RefSeq"/>
        </authorList>
    </citation>
    <scope>IDENTIFICATION</scope>
    <source>
        <tissue evidence="4">Etiolated seedlings</tissue>
    </source>
</reference>
<dbReference type="Gene3D" id="1.10.510.10">
    <property type="entry name" value="Transferase(Phosphotransferase) domain 1"/>
    <property type="match status" value="1"/>
</dbReference>
<evidence type="ECO:0000313" key="4">
    <source>
        <dbReference type="RefSeq" id="XP_004511130.1"/>
    </source>
</evidence>
<proteinExistence type="predicted"/>
<dbReference type="RefSeq" id="XP_004511130.1">
    <property type="nucleotide sequence ID" value="XM_004511073.3"/>
</dbReference>
<dbReference type="Proteomes" id="UP000087171">
    <property type="component" value="Chromosome Ca7"/>
</dbReference>
<dbReference type="PANTHER" id="PTHR48008:SF13">
    <property type="entry name" value="PROTEIN KINASE SUPERFAMILY PROTEIN"/>
    <property type="match status" value="1"/>
</dbReference>
<protein>
    <submittedName>
        <fullName evidence="4">Kinase-like protein TMKL1</fullName>
    </submittedName>
</protein>
<dbReference type="GO" id="GO:0005524">
    <property type="term" value="F:ATP binding"/>
    <property type="evidence" value="ECO:0007669"/>
    <property type="project" value="InterPro"/>
</dbReference>
<organism evidence="3 4">
    <name type="scientific">Cicer arietinum</name>
    <name type="common">Chickpea</name>
    <name type="synonym">Garbanzo</name>
    <dbReference type="NCBI Taxonomy" id="3827"/>
    <lineage>
        <taxon>Eukaryota</taxon>
        <taxon>Viridiplantae</taxon>
        <taxon>Streptophyta</taxon>
        <taxon>Embryophyta</taxon>
        <taxon>Tracheophyta</taxon>
        <taxon>Spermatophyta</taxon>
        <taxon>Magnoliopsida</taxon>
        <taxon>eudicotyledons</taxon>
        <taxon>Gunneridae</taxon>
        <taxon>Pentapetalae</taxon>
        <taxon>rosids</taxon>
        <taxon>fabids</taxon>
        <taxon>Fabales</taxon>
        <taxon>Fabaceae</taxon>
        <taxon>Papilionoideae</taxon>
        <taxon>50 kb inversion clade</taxon>
        <taxon>NPAAA clade</taxon>
        <taxon>Hologalegina</taxon>
        <taxon>IRL clade</taxon>
        <taxon>Cicereae</taxon>
        <taxon>Cicer</taxon>
    </lineage>
</organism>
<keyword evidence="1" id="KW-0812">Transmembrane</keyword>
<dbReference type="AlphaFoldDB" id="A0A1S2YWP6"/>
<feature type="transmembrane region" description="Helical" evidence="1">
    <location>
        <begin position="6"/>
        <end position="25"/>
    </location>
</feature>
<evidence type="ECO:0000256" key="1">
    <source>
        <dbReference type="SAM" id="Phobius"/>
    </source>
</evidence>
<dbReference type="InterPro" id="IPR052451">
    <property type="entry name" value="Ser/Thr_kinase-like"/>
</dbReference>
<dbReference type="STRING" id="3827.A0A1S2YWP6"/>
<evidence type="ECO:0000259" key="2">
    <source>
        <dbReference type="PROSITE" id="PS50011"/>
    </source>
</evidence>